<evidence type="ECO:0000313" key="10">
    <source>
        <dbReference type="EMBL" id="AUH00198.1"/>
    </source>
</evidence>
<reference evidence="11" key="2">
    <citation type="submission" date="2013-09" db="EMBL/GenBank/DDBJ databases">
        <authorList>
            <person name="Wang G."/>
            <person name="Yang Y."/>
            <person name="Su Y."/>
        </authorList>
    </citation>
    <scope>NUCLEOTIDE SEQUENCE</scope>
    <source>
        <strain evidence="11">ATCC 39006</strain>
    </source>
</reference>
<dbReference type="SUPFAM" id="SSF56645">
    <property type="entry name" value="Acyl-CoA dehydrogenase NM domain-like"/>
    <property type="match status" value="1"/>
</dbReference>
<evidence type="ECO:0000256" key="4">
    <source>
        <dbReference type="ARBA" id="ARBA00022827"/>
    </source>
</evidence>
<dbReference type="Gene3D" id="1.20.140.10">
    <property type="entry name" value="Butyryl-CoA Dehydrogenase, subunit A, domain 3"/>
    <property type="match status" value="1"/>
</dbReference>
<evidence type="ECO:0000256" key="2">
    <source>
        <dbReference type="ARBA" id="ARBA00009347"/>
    </source>
</evidence>
<dbReference type="Pfam" id="PF00441">
    <property type="entry name" value="Acyl-CoA_dh_1"/>
    <property type="match status" value="1"/>
</dbReference>
<keyword evidence="5 6" id="KW-0560">Oxidoreductase</keyword>
<dbReference type="FunFam" id="1.20.140.10:FF:000001">
    <property type="entry name" value="Acyl-CoA dehydrogenase"/>
    <property type="match status" value="1"/>
</dbReference>
<dbReference type="Pfam" id="PF02770">
    <property type="entry name" value="Acyl-CoA_dh_M"/>
    <property type="match status" value="1"/>
</dbReference>
<dbReference type="Pfam" id="PF02771">
    <property type="entry name" value="Acyl-CoA_dh_N"/>
    <property type="match status" value="1"/>
</dbReference>
<organism evidence="11 12">
    <name type="scientific">Serratia sp. (strain ATCC 39006)</name>
    <name type="common">Prodigiosinella confusarubida</name>
    <dbReference type="NCBI Taxonomy" id="104623"/>
    <lineage>
        <taxon>Bacteria</taxon>
        <taxon>Pseudomonadati</taxon>
        <taxon>Pseudomonadota</taxon>
        <taxon>Gammaproteobacteria</taxon>
        <taxon>Enterobacterales</taxon>
        <taxon>Pectobacteriaceae</taxon>
        <taxon>Prodigiosinella</taxon>
    </lineage>
</organism>
<evidence type="ECO:0000256" key="1">
    <source>
        <dbReference type="ARBA" id="ARBA00001974"/>
    </source>
</evidence>
<dbReference type="EMBL" id="CP025084">
    <property type="protein sequence ID" value="AUH04518.1"/>
    <property type="molecule type" value="Genomic_DNA"/>
</dbReference>
<dbReference type="PANTHER" id="PTHR43884">
    <property type="entry name" value="ACYL-COA DEHYDROGENASE"/>
    <property type="match status" value="1"/>
</dbReference>
<dbReference type="InterPro" id="IPR009075">
    <property type="entry name" value="AcylCo_DH/oxidase_C"/>
</dbReference>
<gene>
    <name evidence="10" type="ORF">CWC46_10525</name>
    <name evidence="11" type="ORF">Ser39006_010530</name>
</gene>
<dbReference type="OrthoDB" id="6138585at2"/>
<proteinExistence type="inferred from homology"/>
<dbReference type="SUPFAM" id="SSF47203">
    <property type="entry name" value="Acyl-CoA dehydrogenase C-terminal domain-like"/>
    <property type="match status" value="1"/>
</dbReference>
<dbReference type="Gene3D" id="2.40.110.10">
    <property type="entry name" value="Butyryl-CoA Dehydrogenase, subunit A, domain 2"/>
    <property type="match status" value="1"/>
</dbReference>
<dbReference type="Proteomes" id="UP000233778">
    <property type="component" value="Chromosome"/>
</dbReference>
<feature type="domain" description="Acyl-CoA dehydrogenase/oxidase C-terminal" evidence="7">
    <location>
        <begin position="247"/>
        <end position="385"/>
    </location>
</feature>
<dbReference type="KEGG" id="sera:Ser39006_010530"/>
<dbReference type="InterPro" id="IPR009100">
    <property type="entry name" value="AcylCoA_DH/oxidase_NM_dom_sf"/>
</dbReference>
<evidence type="ECO:0000259" key="8">
    <source>
        <dbReference type="Pfam" id="PF02770"/>
    </source>
</evidence>
<evidence type="ECO:0000313" key="11">
    <source>
        <dbReference type="EMBL" id="AUH04518.1"/>
    </source>
</evidence>
<evidence type="ECO:0000313" key="12">
    <source>
        <dbReference type="Proteomes" id="UP000017700"/>
    </source>
</evidence>
<evidence type="ECO:0000256" key="6">
    <source>
        <dbReference type="RuleBase" id="RU362125"/>
    </source>
</evidence>
<keyword evidence="12" id="KW-1185">Reference proteome</keyword>
<dbReference type="GO" id="GO:0003995">
    <property type="term" value="F:acyl-CoA dehydrogenase activity"/>
    <property type="evidence" value="ECO:0007669"/>
    <property type="project" value="TreeGrafter"/>
</dbReference>
<dbReference type="AlphaFoldDB" id="A0A2I5TIX8"/>
<reference evidence="10 13" key="3">
    <citation type="submission" date="2017-11" db="EMBL/GenBank/DDBJ databases">
        <title>Complete genome sequence of Serratia sp. ATCC 39006 LacA.</title>
        <authorList>
            <person name="Hampton H.G."/>
            <person name="Jackson S.A."/>
            <person name="Jauregui R."/>
            <person name="Poulter G.T.M."/>
            <person name="Salmond G.P.C."/>
            <person name="Fineran P.C."/>
        </authorList>
    </citation>
    <scope>NUCLEOTIDE SEQUENCE [LARGE SCALE GENOMIC DNA]</scope>
    <source>
        <strain evidence="10 13">ATCC 39006</strain>
    </source>
</reference>
<evidence type="ECO:0000256" key="5">
    <source>
        <dbReference type="ARBA" id="ARBA00023002"/>
    </source>
</evidence>
<feature type="domain" description="Acyl-CoA dehydrogenase/oxidase N-terminal" evidence="9">
    <location>
        <begin position="25"/>
        <end position="136"/>
    </location>
</feature>
<dbReference type="KEGG" id="serq:CWC46_10525"/>
<comment type="cofactor">
    <cofactor evidence="1 6">
        <name>FAD</name>
        <dbReference type="ChEBI" id="CHEBI:57692"/>
    </cofactor>
</comment>
<protein>
    <submittedName>
        <fullName evidence="11">Acyl-CoA dehydrogenase</fullName>
    </submittedName>
</protein>
<evidence type="ECO:0000259" key="9">
    <source>
        <dbReference type="Pfam" id="PF02771"/>
    </source>
</evidence>
<dbReference type="InterPro" id="IPR036250">
    <property type="entry name" value="AcylCo_DH-like_C"/>
</dbReference>
<dbReference type="InterPro" id="IPR037069">
    <property type="entry name" value="AcylCoA_DH/ox_N_sf"/>
</dbReference>
<dbReference type="InterPro" id="IPR046373">
    <property type="entry name" value="Acyl-CoA_Oxase/DH_mid-dom_sf"/>
</dbReference>
<reference evidence="11 12" key="1">
    <citation type="journal article" date="2013" name="Genome Announc.">
        <title>Draft genome sequence of Serratia sp. strain ATCC 39006, a model bacterium for analysis of the biosynthesis and regulation of prodigiosin, a carbapenem, and gas vesicles.</title>
        <authorList>
            <person name="Fineran P.C."/>
            <person name="Iglesias Cans M.C."/>
            <person name="Ramsay J.P."/>
            <person name="Wilf N.M."/>
            <person name="Cossyleon D."/>
            <person name="McNeil M.B."/>
            <person name="Williamson N.R."/>
            <person name="Monson R.E."/>
            <person name="Becher S.A."/>
            <person name="Stanton J.A."/>
            <person name="Brugger K."/>
            <person name="Brown S.D."/>
            <person name="Salmond G.P."/>
        </authorList>
    </citation>
    <scope>NUCLEOTIDE SEQUENCE [LARGE SCALE GENOMIC DNA]</scope>
    <source>
        <strain evidence="11">ATCC 39006</strain>
        <strain evidence="12">ATCC 39006 / SC 11482</strain>
    </source>
</reference>
<dbReference type="Gene3D" id="1.10.540.10">
    <property type="entry name" value="Acyl-CoA dehydrogenase/oxidase, N-terminal domain"/>
    <property type="match status" value="1"/>
</dbReference>
<keyword evidence="4 6" id="KW-0274">FAD</keyword>
<dbReference type="InterPro" id="IPR006091">
    <property type="entry name" value="Acyl-CoA_Oxase/DH_mid-dom"/>
</dbReference>
<feature type="domain" description="Acyl-CoA oxidase/dehydrogenase middle" evidence="8">
    <location>
        <begin position="140"/>
        <end position="230"/>
    </location>
</feature>
<evidence type="ECO:0000256" key="3">
    <source>
        <dbReference type="ARBA" id="ARBA00022630"/>
    </source>
</evidence>
<evidence type="ECO:0000313" key="13">
    <source>
        <dbReference type="Proteomes" id="UP000233778"/>
    </source>
</evidence>
<dbReference type="GO" id="GO:0050660">
    <property type="term" value="F:flavin adenine dinucleotide binding"/>
    <property type="evidence" value="ECO:0007669"/>
    <property type="project" value="InterPro"/>
</dbReference>
<comment type="similarity">
    <text evidence="2 6">Belongs to the acyl-CoA dehydrogenase family.</text>
</comment>
<accession>A0A2I5TIX8</accession>
<sequence length="392" mass="43026">MGRKLLHSTLIVRKRREYTVESRLTNSQKELRENCKTFVEQNIAVRATQFDMTREFPREIIYIMGERGFLAPLLSRKFNGLGCNAVSFNLINEEINKACSTARSLITVMSMVCYAIERWGSEELKIKWLPGLACGEFIGAYALSEPDIGSQASGVTLSVTEEGDRFILNGTKKWISFGQIADVFLVFGQSAGKSVACLVESSTPGITLNPINHVMGCRASMLAEIQFQDCAIDKKNLIGGLGLGISAVAMSSLSIGRMSVASGCVGMAQAAMAAAFDYAAGRRQFDQKLMKFQLINRMLAEMKTKIAAARALCFQAADALDHNLDSSSEEIVMSKYFASGMVNDVLRDAVQIFGANGCCEGTLVERFFRDAKIMEIIEGSNEILQLKLGMKR</sequence>
<dbReference type="PIRSF" id="PIRSF016578">
    <property type="entry name" value="HsaA"/>
    <property type="match status" value="1"/>
</dbReference>
<dbReference type="Proteomes" id="UP000017700">
    <property type="component" value="Chromosome"/>
</dbReference>
<dbReference type="PANTHER" id="PTHR43884:SF12">
    <property type="entry name" value="ISOVALERYL-COA DEHYDROGENASE, MITOCHONDRIAL-RELATED"/>
    <property type="match status" value="1"/>
</dbReference>
<dbReference type="InterPro" id="IPR013786">
    <property type="entry name" value="AcylCoA_DH/ox_N"/>
</dbReference>
<dbReference type="STRING" id="104623.Ser39006_03362"/>
<dbReference type="EMBL" id="CP025085">
    <property type="protein sequence ID" value="AUH00198.1"/>
    <property type="molecule type" value="Genomic_DNA"/>
</dbReference>
<name>A0A2I5TIX8_SERS3</name>
<reference evidence="11" key="4">
    <citation type="submission" date="2017-11" db="EMBL/GenBank/DDBJ databases">
        <title>Complete genome sequence of Serratia sp. ATCC 39006.</title>
        <authorList>
            <person name="Hampton H.G."/>
            <person name="Jackson S.A."/>
            <person name="Jauregui R."/>
            <person name="Poulter G.T.M."/>
            <person name="Salmond G.P.C."/>
            <person name="Fineran P.C."/>
        </authorList>
    </citation>
    <scope>NUCLEOTIDE SEQUENCE</scope>
    <source>
        <strain evidence="11">ATCC 39006</strain>
    </source>
</reference>
<keyword evidence="3 6" id="KW-0285">Flavoprotein</keyword>
<evidence type="ECO:0000259" key="7">
    <source>
        <dbReference type="Pfam" id="PF00441"/>
    </source>
</evidence>